<sequence>MATRPSSDSNITDNRDIPSRLWSLAWPMILGNLSVPLLGLVDTAVLGHLDDSRYLSAVAIGTSLLAFLYWGFGFLRMGTTGAAAQASQREERSALLFKAMVLALIIATGLLALGPLLISMGLAAMDAPGDLHGLASSYLSIRLFSAPAVLVTYCMVGWLVGRQQTRWPLIIALVTNLSNIFLDLLFVVGFGWQSDGAALASVIAEYSGLGLGLYVLRHNLADIARMGLPAAWRSGLPMGRLIASNRHLFIRTAALLFSFAFFTAQGTALGQNIVAANAILIQLVLAAAYGMDGFAHATEGLVGEAWAEGNRARFLAICKYCFIWCGVSALVASTLLWLGRDLIVQTMTDLPAIRELAQHYFGWVVLIPLISVTCYVLDGIFIGVMASRAMQWCMLFSVVVVYLPCWWLTQPWGNQGLWLAFAVFHIARGLSLAVIFPKLPRQLPATPP</sequence>
<dbReference type="GO" id="GO:0015297">
    <property type="term" value="F:antiporter activity"/>
    <property type="evidence" value="ECO:0007669"/>
    <property type="project" value="InterPro"/>
</dbReference>
<dbReference type="PANTHER" id="PTHR42893:SF46">
    <property type="entry name" value="PROTEIN DETOXIFICATION 44, CHLOROPLASTIC"/>
    <property type="match status" value="1"/>
</dbReference>
<feature type="transmembrane region" description="Helical" evidence="6">
    <location>
        <begin position="360"/>
        <end position="377"/>
    </location>
</feature>
<feature type="transmembrane region" description="Helical" evidence="6">
    <location>
        <begin position="389"/>
        <end position="409"/>
    </location>
</feature>
<dbReference type="GO" id="GO:0005886">
    <property type="term" value="C:plasma membrane"/>
    <property type="evidence" value="ECO:0007669"/>
    <property type="project" value="TreeGrafter"/>
</dbReference>
<dbReference type="RefSeq" id="WP_198569840.1">
    <property type="nucleotide sequence ID" value="NZ_CP066167.1"/>
</dbReference>
<dbReference type="InterPro" id="IPR002528">
    <property type="entry name" value="MATE_fam"/>
</dbReference>
<evidence type="ECO:0000256" key="2">
    <source>
        <dbReference type="ARBA" id="ARBA00010199"/>
    </source>
</evidence>
<comment type="similarity">
    <text evidence="2">Belongs to the multi antimicrobial extrusion (MATE) (TC 2.A.66.1) family.</text>
</comment>
<organism evidence="7 8">
    <name type="scientific">Spongiibacter nanhainus</name>
    <dbReference type="NCBI Taxonomy" id="2794344"/>
    <lineage>
        <taxon>Bacteria</taxon>
        <taxon>Pseudomonadati</taxon>
        <taxon>Pseudomonadota</taxon>
        <taxon>Gammaproteobacteria</taxon>
        <taxon>Cellvibrionales</taxon>
        <taxon>Spongiibacteraceae</taxon>
        <taxon>Spongiibacter</taxon>
    </lineage>
</organism>
<dbReference type="Pfam" id="PF01554">
    <property type="entry name" value="MatE"/>
    <property type="match status" value="2"/>
</dbReference>
<keyword evidence="3 6" id="KW-0812">Transmembrane</keyword>
<feature type="transmembrane region" description="Helical" evidence="6">
    <location>
        <begin position="167"/>
        <end position="192"/>
    </location>
</feature>
<dbReference type="CDD" id="cd13136">
    <property type="entry name" value="MATE_DinF_like"/>
    <property type="match status" value="1"/>
</dbReference>
<reference evidence="7 8" key="1">
    <citation type="submission" date="2020-12" db="EMBL/GenBank/DDBJ databases">
        <authorList>
            <person name="Shan Y."/>
        </authorList>
    </citation>
    <scope>NUCLEOTIDE SEQUENCE [LARGE SCALE GENOMIC DNA]</scope>
    <source>
        <strain evidence="8">csc3.9</strain>
    </source>
</reference>
<evidence type="ECO:0000256" key="1">
    <source>
        <dbReference type="ARBA" id="ARBA00004141"/>
    </source>
</evidence>
<dbReference type="InterPro" id="IPR044644">
    <property type="entry name" value="DinF-like"/>
</dbReference>
<evidence type="ECO:0000256" key="5">
    <source>
        <dbReference type="ARBA" id="ARBA00023136"/>
    </source>
</evidence>
<feature type="transmembrane region" description="Helical" evidence="6">
    <location>
        <begin position="53"/>
        <end position="75"/>
    </location>
</feature>
<evidence type="ECO:0000313" key="8">
    <source>
        <dbReference type="Proteomes" id="UP000596063"/>
    </source>
</evidence>
<dbReference type="GO" id="GO:0042910">
    <property type="term" value="F:xenobiotic transmembrane transporter activity"/>
    <property type="evidence" value="ECO:0007669"/>
    <property type="project" value="InterPro"/>
</dbReference>
<dbReference type="KEGG" id="snan:I6N98_00240"/>
<protein>
    <submittedName>
        <fullName evidence="7">MATE family efflux transporter</fullName>
    </submittedName>
</protein>
<dbReference type="NCBIfam" id="TIGR00797">
    <property type="entry name" value="matE"/>
    <property type="match status" value="1"/>
</dbReference>
<dbReference type="AlphaFoldDB" id="A0A7T4R0V4"/>
<name>A0A7T4R0V4_9GAMM</name>
<feature type="transmembrane region" description="Helical" evidence="6">
    <location>
        <begin position="273"/>
        <end position="291"/>
    </location>
</feature>
<dbReference type="EMBL" id="CP066167">
    <property type="protein sequence ID" value="QQD18343.1"/>
    <property type="molecule type" value="Genomic_DNA"/>
</dbReference>
<feature type="transmembrane region" description="Helical" evidence="6">
    <location>
        <begin position="21"/>
        <end position="41"/>
    </location>
</feature>
<proteinExistence type="inferred from homology"/>
<accession>A0A7T4R0V4</accession>
<feature type="transmembrane region" description="Helical" evidence="6">
    <location>
        <begin position="198"/>
        <end position="216"/>
    </location>
</feature>
<evidence type="ECO:0000256" key="3">
    <source>
        <dbReference type="ARBA" id="ARBA00022692"/>
    </source>
</evidence>
<keyword evidence="8" id="KW-1185">Reference proteome</keyword>
<keyword evidence="4 6" id="KW-1133">Transmembrane helix</keyword>
<feature type="transmembrane region" description="Helical" evidence="6">
    <location>
        <begin position="138"/>
        <end position="160"/>
    </location>
</feature>
<evidence type="ECO:0000256" key="4">
    <source>
        <dbReference type="ARBA" id="ARBA00022989"/>
    </source>
</evidence>
<feature type="transmembrane region" description="Helical" evidence="6">
    <location>
        <begin position="95"/>
        <end position="118"/>
    </location>
</feature>
<comment type="subcellular location">
    <subcellularLocation>
        <location evidence="1">Membrane</location>
        <topology evidence="1">Multi-pass membrane protein</topology>
    </subcellularLocation>
</comment>
<feature type="transmembrane region" description="Helical" evidence="6">
    <location>
        <begin position="248"/>
        <end position="267"/>
    </location>
</feature>
<gene>
    <name evidence="7" type="ORF">I6N98_00240</name>
</gene>
<feature type="transmembrane region" description="Helical" evidence="6">
    <location>
        <begin position="320"/>
        <end position="340"/>
    </location>
</feature>
<dbReference type="Proteomes" id="UP000596063">
    <property type="component" value="Chromosome"/>
</dbReference>
<feature type="transmembrane region" description="Helical" evidence="6">
    <location>
        <begin position="415"/>
        <end position="436"/>
    </location>
</feature>
<keyword evidence="5 6" id="KW-0472">Membrane</keyword>
<dbReference type="PANTHER" id="PTHR42893">
    <property type="entry name" value="PROTEIN DETOXIFICATION 44, CHLOROPLASTIC-RELATED"/>
    <property type="match status" value="1"/>
</dbReference>
<evidence type="ECO:0000256" key="6">
    <source>
        <dbReference type="SAM" id="Phobius"/>
    </source>
</evidence>
<evidence type="ECO:0000313" key="7">
    <source>
        <dbReference type="EMBL" id="QQD18343.1"/>
    </source>
</evidence>